<organism evidence="2 3">
    <name type="scientific">Pararhizobium capsulatum DSM 1112</name>
    <dbReference type="NCBI Taxonomy" id="1121113"/>
    <lineage>
        <taxon>Bacteria</taxon>
        <taxon>Pseudomonadati</taxon>
        <taxon>Pseudomonadota</taxon>
        <taxon>Alphaproteobacteria</taxon>
        <taxon>Hyphomicrobiales</taxon>
        <taxon>Rhizobiaceae</taxon>
        <taxon>Rhizobium/Agrobacterium group</taxon>
        <taxon>Pararhizobium</taxon>
    </lineage>
</organism>
<feature type="region of interest" description="Disordered" evidence="1">
    <location>
        <begin position="1"/>
        <end position="22"/>
    </location>
</feature>
<comment type="caution">
    <text evidence="2">The sequence shown here is derived from an EMBL/GenBank/DDBJ whole genome shotgun (WGS) entry which is preliminary data.</text>
</comment>
<evidence type="ECO:0000313" key="3">
    <source>
        <dbReference type="Proteomes" id="UP001230207"/>
    </source>
</evidence>
<accession>A0ABU0BJU2</accession>
<gene>
    <name evidence="2" type="ORF">QO002_000658</name>
</gene>
<protein>
    <submittedName>
        <fullName evidence="2">Uncharacterized protein</fullName>
    </submittedName>
</protein>
<evidence type="ECO:0000313" key="2">
    <source>
        <dbReference type="EMBL" id="MDQ0318520.1"/>
    </source>
</evidence>
<dbReference type="Proteomes" id="UP001230207">
    <property type="component" value="Unassembled WGS sequence"/>
</dbReference>
<name>A0ABU0BJU2_9HYPH</name>
<dbReference type="EMBL" id="JAUSVF010000001">
    <property type="protein sequence ID" value="MDQ0318520.1"/>
    <property type="molecule type" value="Genomic_DNA"/>
</dbReference>
<evidence type="ECO:0000256" key="1">
    <source>
        <dbReference type="SAM" id="MobiDB-lite"/>
    </source>
</evidence>
<reference evidence="2 3" key="1">
    <citation type="submission" date="2023-07" db="EMBL/GenBank/DDBJ databases">
        <title>Genomic Encyclopedia of Type Strains, Phase IV (KMG-IV): sequencing the most valuable type-strain genomes for metagenomic binning, comparative biology and taxonomic classification.</title>
        <authorList>
            <person name="Goeker M."/>
        </authorList>
    </citation>
    <scope>NUCLEOTIDE SEQUENCE [LARGE SCALE GENOMIC DNA]</scope>
    <source>
        <strain evidence="2 3">DSM 1112</strain>
    </source>
</reference>
<dbReference type="RefSeq" id="WP_307226643.1">
    <property type="nucleotide sequence ID" value="NZ_JAUSVF010000001.1"/>
</dbReference>
<sequence length="182" mass="20622">MDSRHLNRDAALTPGTLENSSSFRSPQVYDLAALLSFPKIEETLTGIGRELTQIHDETPRIVHYVSDLHRWLITQIALSLYFDQVTGIDPAGLTVSRLLKMKPLKPYASRNTFSSHFLQMRRFNIFMVEAQGDMRTRPLIPGEDALRLIRIWLDEHLAALDGLDGGERVAFSKAHPALLYHA</sequence>
<proteinExistence type="predicted"/>
<keyword evidence="3" id="KW-1185">Reference proteome</keyword>